<accession>A0ABR6JFL8</accession>
<dbReference type="InterPro" id="IPR024311">
    <property type="entry name" value="Lipocalin-like"/>
</dbReference>
<evidence type="ECO:0000259" key="2">
    <source>
        <dbReference type="Pfam" id="PF13924"/>
    </source>
</evidence>
<keyword evidence="4" id="KW-1185">Reference proteome</keyword>
<feature type="domain" description="Lipocalin-like" evidence="2">
    <location>
        <begin position="59"/>
        <end position="161"/>
    </location>
</feature>
<dbReference type="Proteomes" id="UP000534590">
    <property type="component" value="Unassembled WGS sequence"/>
</dbReference>
<name>A0ABR6JFL8_AGRRD</name>
<evidence type="ECO:0000256" key="1">
    <source>
        <dbReference type="SAM" id="MobiDB-lite"/>
    </source>
</evidence>
<comment type="caution">
    <text evidence="3">The sequence shown here is derived from an EMBL/GenBank/DDBJ whole genome shotgun (WGS) entry which is preliminary data.</text>
</comment>
<dbReference type="EMBL" id="JACIHP010000008">
    <property type="protein sequence ID" value="MBB4493157.1"/>
    <property type="molecule type" value="Genomic_DNA"/>
</dbReference>
<evidence type="ECO:0000313" key="3">
    <source>
        <dbReference type="EMBL" id="MBB4493157.1"/>
    </source>
</evidence>
<evidence type="ECO:0000313" key="4">
    <source>
        <dbReference type="Proteomes" id="UP000534590"/>
    </source>
</evidence>
<feature type="region of interest" description="Disordered" evidence="1">
    <location>
        <begin position="1"/>
        <end position="27"/>
    </location>
</feature>
<protein>
    <recommendedName>
        <fullName evidence="2">Lipocalin-like domain-containing protein</fullName>
    </recommendedName>
</protein>
<organism evidence="3 4">
    <name type="scientific">Agrobacterium radiobacter</name>
    <dbReference type="NCBI Taxonomy" id="362"/>
    <lineage>
        <taxon>Bacteria</taxon>
        <taxon>Pseudomonadati</taxon>
        <taxon>Pseudomonadota</taxon>
        <taxon>Alphaproteobacteria</taxon>
        <taxon>Hyphomicrobiales</taxon>
        <taxon>Rhizobiaceae</taxon>
        <taxon>Rhizobium/Agrobacterium group</taxon>
        <taxon>Agrobacterium</taxon>
        <taxon>Agrobacterium tumefaciens complex</taxon>
    </lineage>
</organism>
<gene>
    <name evidence="3" type="ORF">GGE40_005009</name>
</gene>
<dbReference type="Pfam" id="PF13924">
    <property type="entry name" value="Lipocalin_5"/>
    <property type="match status" value="1"/>
</dbReference>
<reference evidence="3 4" key="1">
    <citation type="submission" date="2020-08" db="EMBL/GenBank/DDBJ databases">
        <title>Genomic Encyclopedia of Type Strains, Phase IV (KMG-V): Genome sequencing to study the core and pangenomes of soil and plant-associated prokaryotes.</title>
        <authorList>
            <person name="Whitman W."/>
        </authorList>
    </citation>
    <scope>NUCLEOTIDE SEQUENCE [LARGE SCALE GENOMIC DNA]</scope>
    <source>
        <strain evidence="3 4">SEMIA 461</strain>
    </source>
</reference>
<proteinExistence type="predicted"/>
<sequence length="193" mass="21501">MKWQIPPTGRICEPQRSGNTDLENRKEDNMSIRPAILALAISVSSSAFAQTAAENQVSGTWRMMSATIDPGGKNIAAYGEKPNGLLVFTSDMHFVEVLTDADVPRFASNARGEGTDDENRMAMSRSIGFFGTYTVDEKGEFSGNRVEGATFPNWVGSVRTRDDLKMVVEGDRMTEQFRRPEGTEIRIEWQRVK</sequence>